<evidence type="ECO:0000256" key="2">
    <source>
        <dbReference type="ARBA" id="ARBA00013090"/>
    </source>
</evidence>
<dbReference type="GO" id="GO:0009252">
    <property type="term" value="P:peptidoglycan biosynthetic process"/>
    <property type="evidence" value="ECO:0007669"/>
    <property type="project" value="UniProtKB-UniRule"/>
</dbReference>
<protein>
    <recommendedName>
        <fullName evidence="2 7">Glutamate racemase</fullName>
        <ecNumber evidence="2 7">5.1.1.3</ecNumber>
    </recommendedName>
</protein>
<dbReference type="OrthoDB" id="9801055at2"/>
<feature type="binding site" evidence="7">
    <location>
        <begin position="217"/>
        <end position="218"/>
    </location>
    <ligand>
        <name>substrate</name>
    </ligand>
</feature>
<keyword evidence="4 7" id="KW-0573">Peptidoglycan synthesis</keyword>
<dbReference type="Pfam" id="PF01177">
    <property type="entry name" value="Asp_Glu_race"/>
    <property type="match status" value="1"/>
</dbReference>
<keyword evidence="6 7" id="KW-0961">Cell wall biogenesis/degradation</keyword>
<dbReference type="EMBL" id="CABVHU010000003">
    <property type="protein sequence ID" value="VVN90714.1"/>
    <property type="molecule type" value="Genomic_DNA"/>
</dbReference>
<dbReference type="GO" id="GO:0008360">
    <property type="term" value="P:regulation of cell shape"/>
    <property type="evidence" value="ECO:0007669"/>
    <property type="project" value="UniProtKB-KW"/>
</dbReference>
<dbReference type="InterPro" id="IPR001920">
    <property type="entry name" value="Asp/Glu_race"/>
</dbReference>
<feature type="binding site" evidence="7">
    <location>
        <begin position="103"/>
        <end position="104"/>
    </location>
    <ligand>
        <name>substrate</name>
    </ligand>
</feature>
<gene>
    <name evidence="8" type="primary">murI_2</name>
    <name evidence="7" type="synonym">murI</name>
    <name evidence="8" type="ORF">PS833_01857</name>
</gene>
<accession>A0A5E7V0V4</accession>
<comment type="pathway">
    <text evidence="7">Cell wall biogenesis; peptidoglycan biosynthesis.</text>
</comment>
<dbReference type="HAMAP" id="MF_00258">
    <property type="entry name" value="Glu_racemase"/>
    <property type="match status" value="1"/>
</dbReference>
<dbReference type="InterPro" id="IPR004391">
    <property type="entry name" value="Glu_race"/>
</dbReference>
<dbReference type="Proteomes" id="UP000409037">
    <property type="component" value="Unassembled WGS sequence"/>
</dbReference>
<feature type="binding site" evidence="7">
    <location>
        <begin position="38"/>
        <end position="39"/>
    </location>
    <ligand>
        <name>substrate</name>
    </ligand>
</feature>
<organism evidence="8 9">
    <name type="scientific">Pseudomonas fluorescens</name>
    <dbReference type="NCBI Taxonomy" id="294"/>
    <lineage>
        <taxon>Bacteria</taxon>
        <taxon>Pseudomonadati</taxon>
        <taxon>Pseudomonadota</taxon>
        <taxon>Gammaproteobacteria</taxon>
        <taxon>Pseudomonadales</taxon>
        <taxon>Pseudomonadaceae</taxon>
        <taxon>Pseudomonas</taxon>
    </lineage>
</organism>
<evidence type="ECO:0000313" key="9">
    <source>
        <dbReference type="Proteomes" id="UP000409037"/>
    </source>
</evidence>
<dbReference type="AlphaFoldDB" id="A0A5E7V0V4"/>
<name>A0A5E7V0V4_PSEFL</name>
<evidence type="ECO:0000256" key="4">
    <source>
        <dbReference type="ARBA" id="ARBA00022984"/>
    </source>
</evidence>
<dbReference type="NCBIfam" id="TIGR00067">
    <property type="entry name" value="glut_race"/>
    <property type="match status" value="1"/>
</dbReference>
<evidence type="ECO:0000256" key="5">
    <source>
        <dbReference type="ARBA" id="ARBA00023235"/>
    </source>
</evidence>
<dbReference type="GO" id="GO:0008881">
    <property type="term" value="F:glutamate racemase activity"/>
    <property type="evidence" value="ECO:0007669"/>
    <property type="project" value="UniProtKB-UniRule"/>
</dbReference>
<dbReference type="PANTHER" id="PTHR21198:SF3">
    <property type="entry name" value="GLUTAMATE RACEMASE"/>
    <property type="match status" value="1"/>
</dbReference>
<keyword evidence="5 7" id="KW-0413">Isomerase</keyword>
<comment type="catalytic activity">
    <reaction evidence="1 7">
        <text>L-glutamate = D-glutamate</text>
        <dbReference type="Rhea" id="RHEA:12813"/>
        <dbReference type="ChEBI" id="CHEBI:29985"/>
        <dbReference type="ChEBI" id="CHEBI:29986"/>
        <dbReference type="EC" id="5.1.1.3"/>
    </reaction>
</comment>
<evidence type="ECO:0000256" key="1">
    <source>
        <dbReference type="ARBA" id="ARBA00001602"/>
    </source>
</evidence>
<dbReference type="SUPFAM" id="SSF53681">
    <property type="entry name" value="Aspartate/glutamate racemase"/>
    <property type="match status" value="2"/>
</dbReference>
<sequence length="300" mass="33292">MNASKSPLATTPKFWLGDETTFDGAQLFNSNRPIVVFDSGVGGLTVARQLERLIPNANILYVADNGWFPYGNKAGPAVAHRVQQLFDRLCERISPSAIVVACNTASMAIMEHGLDQLRHNCFLVTPPIGDAVDTSANKNIVLLATPGTVKSRYIIQKIAKARMHARIWPIATQALVTLSEARLAGEEASFISFAELIDNYLTEEQRLSVDTVVLGCTHFPHLIDDLRKIFPNTDNWIDPAKKVAMQVVSLTKKEDNPINMPLKIVLFTSKQDVAKYHQVFTKNGFGAIQPIDRRDFYEIA</sequence>
<dbReference type="EC" id="5.1.1.3" evidence="2 7"/>
<reference evidence="8 9" key="1">
    <citation type="submission" date="2019-09" db="EMBL/GenBank/DDBJ databases">
        <authorList>
            <person name="Chandra G."/>
            <person name="Truman W A."/>
        </authorList>
    </citation>
    <scope>NUCLEOTIDE SEQUENCE [LARGE SCALE GENOMIC DNA]</scope>
    <source>
        <strain evidence="8">PS833</strain>
    </source>
</reference>
<dbReference type="InterPro" id="IPR033134">
    <property type="entry name" value="Asp/Glu_racemase_AS_2"/>
</dbReference>
<comment type="function">
    <text evidence="7">Provides the (R)-glutamate required for cell wall biosynthesis.</text>
</comment>
<evidence type="ECO:0000256" key="6">
    <source>
        <dbReference type="ARBA" id="ARBA00023316"/>
    </source>
</evidence>
<dbReference type="RefSeq" id="WP_150797583.1">
    <property type="nucleotide sequence ID" value="NZ_CABVHU010000003.1"/>
</dbReference>
<evidence type="ECO:0000313" key="8">
    <source>
        <dbReference type="EMBL" id="VVN90714.1"/>
    </source>
</evidence>
<comment type="similarity">
    <text evidence="7">Belongs to the aspartate/glutamate racemases family.</text>
</comment>
<dbReference type="PROSITE" id="PS00924">
    <property type="entry name" value="ASP_GLU_RACEMASE_2"/>
    <property type="match status" value="1"/>
</dbReference>
<evidence type="ECO:0000256" key="3">
    <source>
        <dbReference type="ARBA" id="ARBA00022960"/>
    </source>
</evidence>
<keyword evidence="3 7" id="KW-0133">Cell shape</keyword>
<dbReference type="GO" id="GO:0071555">
    <property type="term" value="P:cell wall organization"/>
    <property type="evidence" value="ECO:0007669"/>
    <property type="project" value="UniProtKB-KW"/>
</dbReference>
<dbReference type="InterPro" id="IPR015942">
    <property type="entry name" value="Asp/Glu/hydantoin_racemase"/>
</dbReference>
<feature type="active site" description="Proton donor/acceptor" evidence="7">
    <location>
        <position position="102"/>
    </location>
</feature>
<feature type="active site" description="Proton donor/acceptor" evidence="7">
    <location>
        <position position="216"/>
    </location>
</feature>
<dbReference type="Gene3D" id="3.40.50.1860">
    <property type="match status" value="2"/>
</dbReference>
<evidence type="ECO:0000256" key="7">
    <source>
        <dbReference type="HAMAP-Rule" id="MF_00258"/>
    </source>
</evidence>
<dbReference type="UniPathway" id="UPA00219"/>
<proteinExistence type="inferred from homology"/>
<feature type="binding site" evidence="7">
    <location>
        <begin position="70"/>
        <end position="71"/>
    </location>
    <ligand>
        <name>substrate</name>
    </ligand>
</feature>
<dbReference type="PANTHER" id="PTHR21198">
    <property type="entry name" value="GLUTAMATE RACEMASE"/>
    <property type="match status" value="1"/>
</dbReference>